<feature type="region of interest" description="Disordered" evidence="1">
    <location>
        <begin position="1"/>
        <end position="23"/>
    </location>
</feature>
<evidence type="ECO:0000313" key="4">
    <source>
        <dbReference type="Proteomes" id="UP001500630"/>
    </source>
</evidence>
<reference evidence="4" key="1">
    <citation type="journal article" date="2019" name="Int. J. Syst. Evol. Microbiol.">
        <title>The Global Catalogue of Microorganisms (GCM) 10K type strain sequencing project: providing services to taxonomists for standard genome sequencing and annotation.</title>
        <authorList>
            <consortium name="The Broad Institute Genomics Platform"/>
            <consortium name="The Broad Institute Genome Sequencing Center for Infectious Disease"/>
            <person name="Wu L."/>
            <person name="Ma J."/>
        </authorList>
    </citation>
    <scope>NUCLEOTIDE SEQUENCE [LARGE SCALE GENOMIC DNA]</scope>
    <source>
        <strain evidence="4">JCM 17326</strain>
    </source>
</reference>
<feature type="domain" description="VapC45 PIN like" evidence="2">
    <location>
        <begin position="11"/>
        <end position="62"/>
    </location>
</feature>
<comment type="caution">
    <text evidence="3">The sequence shown here is derived from an EMBL/GenBank/DDBJ whole genome shotgun (WGS) entry which is preliminary data.</text>
</comment>
<evidence type="ECO:0000259" key="2">
    <source>
        <dbReference type="Pfam" id="PF18478"/>
    </source>
</evidence>
<name>A0ABP6ZXG3_9ACTN</name>
<sequence>MRPDHPGRTLRSPQDETVEDTRWTEDSAELGWAVLMKDGASAYRQAEVDAVIEHQARCFVITRGDLTSAVYAERFVINQRAIFAALDTPCPLYTLSAPTDWSAYTPTSLTPALMNTIGHLLDRWQAARDQGSVALFHPGGDHFTALFHVASAGCALDLADVSKCVGVRPDQGGHTA</sequence>
<dbReference type="Pfam" id="PF18478">
    <property type="entry name" value="PIN_10"/>
    <property type="match status" value="1"/>
</dbReference>
<organism evidence="3 4">
    <name type="scientific">Nonomuraea rosea</name>
    <dbReference type="NCBI Taxonomy" id="638574"/>
    <lineage>
        <taxon>Bacteria</taxon>
        <taxon>Bacillati</taxon>
        <taxon>Actinomycetota</taxon>
        <taxon>Actinomycetes</taxon>
        <taxon>Streptosporangiales</taxon>
        <taxon>Streptosporangiaceae</taxon>
        <taxon>Nonomuraea</taxon>
    </lineage>
</organism>
<dbReference type="EMBL" id="BAABDQ010000064">
    <property type="protein sequence ID" value="GAA3621276.1"/>
    <property type="molecule type" value="Genomic_DNA"/>
</dbReference>
<evidence type="ECO:0000256" key="1">
    <source>
        <dbReference type="SAM" id="MobiDB-lite"/>
    </source>
</evidence>
<keyword evidence="4" id="KW-1185">Reference proteome</keyword>
<evidence type="ECO:0000313" key="3">
    <source>
        <dbReference type="EMBL" id="GAA3621276.1"/>
    </source>
</evidence>
<dbReference type="InterPro" id="IPR041375">
    <property type="entry name" value="VapC45_PIN-like"/>
</dbReference>
<gene>
    <name evidence="3" type="ORF">GCM10022419_128690</name>
</gene>
<protein>
    <recommendedName>
        <fullName evidence="2">VapC45 PIN like domain-containing protein</fullName>
    </recommendedName>
</protein>
<dbReference type="RefSeq" id="WP_345579219.1">
    <property type="nucleotide sequence ID" value="NZ_BAABDQ010000064.1"/>
</dbReference>
<accession>A0ABP6ZXG3</accession>
<proteinExistence type="predicted"/>
<dbReference type="Proteomes" id="UP001500630">
    <property type="component" value="Unassembled WGS sequence"/>
</dbReference>